<reference evidence="1 2" key="1">
    <citation type="submission" date="2019-02" db="EMBL/GenBank/DDBJ databases">
        <title>Deep-cultivation of Planctomycetes and their phenomic and genomic characterization uncovers novel biology.</title>
        <authorList>
            <person name="Wiegand S."/>
            <person name="Jogler M."/>
            <person name="Boedeker C."/>
            <person name="Pinto D."/>
            <person name="Vollmers J."/>
            <person name="Rivas-Marin E."/>
            <person name="Kohn T."/>
            <person name="Peeters S.H."/>
            <person name="Heuer A."/>
            <person name="Rast P."/>
            <person name="Oberbeckmann S."/>
            <person name="Bunk B."/>
            <person name="Jeske O."/>
            <person name="Meyerdierks A."/>
            <person name="Storesund J.E."/>
            <person name="Kallscheuer N."/>
            <person name="Luecker S."/>
            <person name="Lage O.M."/>
            <person name="Pohl T."/>
            <person name="Merkel B.J."/>
            <person name="Hornburger P."/>
            <person name="Mueller R.-W."/>
            <person name="Bruemmer F."/>
            <person name="Labrenz M."/>
            <person name="Spormann A.M."/>
            <person name="Op den Camp H."/>
            <person name="Overmann J."/>
            <person name="Amann R."/>
            <person name="Jetten M.S.M."/>
            <person name="Mascher T."/>
            <person name="Medema M.H."/>
            <person name="Devos D.P."/>
            <person name="Kaster A.-K."/>
            <person name="Ovreas L."/>
            <person name="Rohde M."/>
            <person name="Galperin M.Y."/>
            <person name="Jogler C."/>
        </authorList>
    </citation>
    <scope>NUCLEOTIDE SEQUENCE [LARGE SCALE GENOMIC DNA]</scope>
    <source>
        <strain evidence="1 2">K23_9</strain>
    </source>
</reference>
<evidence type="ECO:0000313" key="1">
    <source>
        <dbReference type="EMBL" id="QDT12275.1"/>
    </source>
</evidence>
<organism evidence="1 2">
    <name type="scientific">Stieleria marina</name>
    <dbReference type="NCBI Taxonomy" id="1930275"/>
    <lineage>
        <taxon>Bacteria</taxon>
        <taxon>Pseudomonadati</taxon>
        <taxon>Planctomycetota</taxon>
        <taxon>Planctomycetia</taxon>
        <taxon>Pirellulales</taxon>
        <taxon>Pirellulaceae</taxon>
        <taxon>Stieleria</taxon>
    </lineage>
</organism>
<sequence>MLRQKQRPVAFYEFNREGLGCGKTVSYAGGKPVLDWMIAVFRSMHYRSADGLAHGSLQTLKEG</sequence>
<dbReference type="EMBL" id="CP036526">
    <property type="protein sequence ID" value="QDT12275.1"/>
    <property type="molecule type" value="Genomic_DNA"/>
</dbReference>
<evidence type="ECO:0000313" key="2">
    <source>
        <dbReference type="Proteomes" id="UP000319817"/>
    </source>
</evidence>
<name>A0A517NYT6_9BACT</name>
<dbReference type="Proteomes" id="UP000319817">
    <property type="component" value="Chromosome"/>
</dbReference>
<protein>
    <submittedName>
        <fullName evidence="1">Uncharacterized protein</fullName>
    </submittedName>
</protein>
<dbReference type="AlphaFoldDB" id="A0A517NYT6"/>
<accession>A0A517NYT6</accession>
<proteinExistence type="predicted"/>
<keyword evidence="2" id="KW-1185">Reference proteome</keyword>
<gene>
    <name evidence="1" type="ORF">K239x_42840</name>
</gene>